<dbReference type="FunFam" id="3.40.470.10:FF:000010">
    <property type="entry name" value="G/U mismatch-specific DNA glycosylase"/>
    <property type="match status" value="1"/>
</dbReference>
<reference evidence="8" key="1">
    <citation type="submission" date="2020-01" db="EMBL/GenBank/DDBJ databases">
        <authorList>
            <person name="Feng Z.H.Z."/>
        </authorList>
    </citation>
    <scope>NUCLEOTIDE SEQUENCE</scope>
    <source>
        <strain evidence="8">CBS107.38</strain>
    </source>
</reference>
<dbReference type="Pfam" id="PF00195">
    <property type="entry name" value="Chal_sti_synt_N"/>
    <property type="match status" value="1"/>
</dbReference>
<dbReference type="GO" id="GO:0000700">
    <property type="term" value="F:mismatch base pair DNA N-glycosylase activity"/>
    <property type="evidence" value="ECO:0007669"/>
    <property type="project" value="InterPro"/>
</dbReference>
<evidence type="ECO:0000259" key="5">
    <source>
        <dbReference type="Pfam" id="PF00195"/>
    </source>
</evidence>
<dbReference type="InterPro" id="IPR015637">
    <property type="entry name" value="MUG/TDG"/>
</dbReference>
<organism evidence="8 9">
    <name type="scientific">Alternaria burnsii</name>
    <dbReference type="NCBI Taxonomy" id="1187904"/>
    <lineage>
        <taxon>Eukaryota</taxon>
        <taxon>Fungi</taxon>
        <taxon>Dikarya</taxon>
        <taxon>Ascomycota</taxon>
        <taxon>Pezizomycotina</taxon>
        <taxon>Dothideomycetes</taxon>
        <taxon>Pleosporomycetidae</taxon>
        <taxon>Pleosporales</taxon>
        <taxon>Pleosporineae</taxon>
        <taxon>Pleosporaceae</taxon>
        <taxon>Alternaria</taxon>
        <taxon>Alternaria sect. Alternaria</taxon>
    </lineage>
</organism>
<feature type="domain" description="Chalcone/stilbene synthase C-terminal" evidence="6">
    <location>
        <begin position="245"/>
        <end position="388"/>
    </location>
</feature>
<dbReference type="InterPro" id="IPR001099">
    <property type="entry name" value="Chalcone/stilbene_synt_N"/>
</dbReference>
<evidence type="ECO:0000259" key="6">
    <source>
        <dbReference type="Pfam" id="PF02797"/>
    </source>
</evidence>
<dbReference type="SUPFAM" id="SSF53901">
    <property type="entry name" value="Thiolase-like"/>
    <property type="match status" value="2"/>
</dbReference>
<dbReference type="EMBL" id="JAAABM010000009">
    <property type="protein sequence ID" value="KAF7675082.1"/>
    <property type="molecule type" value="Genomic_DNA"/>
</dbReference>
<evidence type="ECO:0000313" key="8">
    <source>
        <dbReference type="EMBL" id="KAF7675082.1"/>
    </source>
</evidence>
<name>A0A8H7B0S6_9PLEO</name>
<evidence type="ECO:0000256" key="4">
    <source>
        <dbReference type="SAM" id="MobiDB-lite"/>
    </source>
</evidence>
<dbReference type="PANTHER" id="PTHR11877">
    <property type="entry name" value="HYDROXYMETHYLGLUTARYL-COA SYNTHASE"/>
    <property type="match status" value="1"/>
</dbReference>
<evidence type="ECO:0000313" key="9">
    <source>
        <dbReference type="Proteomes" id="UP000596902"/>
    </source>
</evidence>
<comment type="similarity">
    <text evidence="1 3">Belongs to the thiolase-like superfamily. Chalcone/stilbene synthases family.</text>
</comment>
<keyword evidence="2 3" id="KW-0808">Transferase</keyword>
<dbReference type="SUPFAM" id="SSF52141">
    <property type="entry name" value="Uracil-DNA glycosylase-like"/>
    <property type="match status" value="1"/>
</dbReference>
<sequence length="728" mass="80290">MSLQKGIACSDKTNAVYITGLGHEYPSHSIKQEHFMELLEKLHPDEVNSPIIQKLGRFNGRSRILSRPTTIDFNRCTGEDAIPPEIDCISRIFRTSGVRLATSACKKAMQEAQLGPRDITHTVAVTCTDQNNPGYDHFVCQELGLGSSVQRSLLHGVGCAGGLSALRTAADIAAAASLRGRPARILVMACELCSLFLQAELQATLQDGELHIGPALFSDGAAALVVCNYLALEEKQTPVFELVEWSSMVVPDTSGHMSYVIKKNGMIATISKFVPEAAIKAIIPMFRHLRAAFDITHKAASLVRSQASSFDWAIHPGGASILQGAKQALCLTDDHIRASLDVYQHHGNSSSPTVLIVLDKLRMMGEGRENVVATSFGPGLIIEMCIMRRCRRIVVPPPFMIDKHTSCKLHVEQTEAPPAVQGNDDVTEAGERLATPPSASFKNKLKRYQYTETRTMQDTPLLSASPTKSRKRSRTTATTAVKSFPESSARPKKKRMPSRYADPSKYAHLSPLVDILQPNLICVFVGTNPGVQTAAAGHAYAHPSNLFWKLLHSSGLTDRRLKPEEDRSLPDLYCMGNTNIVERPSKDAAELSKEETAAGTAKLDAKFLKYKPEAVCIVGKGIWEAIWRYRYGKNLGKKDFKYGWQDEEHNMGKSRDDKEERNTNGNVWKGSRVFVTTSTSGLAASLKPAEKEAIWKPFGEWVQKRRAERNFLPRPLEAQEASDETLEP</sequence>
<dbReference type="CDD" id="cd00831">
    <property type="entry name" value="CHS_like"/>
    <property type="match status" value="1"/>
</dbReference>
<dbReference type="CDD" id="cd10028">
    <property type="entry name" value="UDG-F2_TDG_MUG"/>
    <property type="match status" value="1"/>
</dbReference>
<comment type="caution">
    <text evidence="8">The sequence shown here is derived from an EMBL/GenBank/DDBJ whole genome shotgun (WGS) entry which is preliminary data.</text>
</comment>
<reference evidence="8" key="2">
    <citation type="submission" date="2020-08" db="EMBL/GenBank/DDBJ databases">
        <title>Draft Genome Sequence of Cumin Blight Pathogen Alternaria burnsii.</title>
        <authorList>
            <person name="Feng Z."/>
        </authorList>
    </citation>
    <scope>NUCLEOTIDE SEQUENCE</scope>
    <source>
        <strain evidence="8">CBS107.38</strain>
    </source>
</reference>
<dbReference type="Pfam" id="PF03167">
    <property type="entry name" value="UDG"/>
    <property type="match status" value="1"/>
</dbReference>
<dbReference type="AlphaFoldDB" id="A0A8H7B0S6"/>
<dbReference type="PANTHER" id="PTHR11877:SF46">
    <property type="entry name" value="TYPE III POLYKETIDE SYNTHASE A"/>
    <property type="match status" value="1"/>
</dbReference>
<dbReference type="RefSeq" id="XP_038785364.1">
    <property type="nucleotide sequence ID" value="XM_038931892.1"/>
</dbReference>
<dbReference type="GO" id="GO:0030639">
    <property type="term" value="P:polyketide biosynthetic process"/>
    <property type="evidence" value="ECO:0007669"/>
    <property type="project" value="TreeGrafter"/>
</dbReference>
<dbReference type="Gene3D" id="3.40.47.10">
    <property type="match status" value="2"/>
</dbReference>
<evidence type="ECO:0000259" key="7">
    <source>
        <dbReference type="Pfam" id="PF03167"/>
    </source>
</evidence>
<dbReference type="Gene3D" id="3.40.470.10">
    <property type="entry name" value="Uracil-DNA glycosylase-like domain"/>
    <property type="match status" value="1"/>
</dbReference>
<dbReference type="InterPro" id="IPR012328">
    <property type="entry name" value="Chalcone/stilbene_synt_C"/>
</dbReference>
<dbReference type="InterPro" id="IPR011141">
    <property type="entry name" value="Polyketide_synthase_type-III"/>
</dbReference>
<feature type="domain" description="Uracil-DNA glycosylase-like" evidence="7">
    <location>
        <begin position="516"/>
        <end position="696"/>
    </location>
</feature>
<evidence type="ECO:0000256" key="2">
    <source>
        <dbReference type="ARBA" id="ARBA00022679"/>
    </source>
</evidence>
<gene>
    <name evidence="8" type="ORF">GT037_006845</name>
</gene>
<feature type="domain" description="Chalcone/stilbene synthase N-terminal" evidence="5">
    <location>
        <begin position="17"/>
        <end position="226"/>
    </location>
</feature>
<dbReference type="InterPro" id="IPR016039">
    <property type="entry name" value="Thiolase-like"/>
</dbReference>
<feature type="region of interest" description="Disordered" evidence="4">
    <location>
        <begin position="452"/>
        <end position="502"/>
    </location>
</feature>
<dbReference type="GeneID" id="62205070"/>
<dbReference type="GO" id="GO:0016747">
    <property type="term" value="F:acyltransferase activity, transferring groups other than amino-acyl groups"/>
    <property type="evidence" value="ECO:0007669"/>
    <property type="project" value="InterPro"/>
</dbReference>
<dbReference type="Proteomes" id="UP000596902">
    <property type="component" value="Unassembled WGS sequence"/>
</dbReference>
<accession>A0A8H7B0S6</accession>
<protein>
    <submittedName>
        <fullName evidence="8">Polyketide synthase</fullName>
    </submittedName>
</protein>
<dbReference type="InterPro" id="IPR005122">
    <property type="entry name" value="Uracil-DNA_glycosylase-like"/>
</dbReference>
<keyword evidence="3" id="KW-0012">Acyltransferase</keyword>
<proteinExistence type="inferred from homology"/>
<dbReference type="InterPro" id="IPR036895">
    <property type="entry name" value="Uracil-DNA_glycosylase-like_sf"/>
</dbReference>
<evidence type="ECO:0000256" key="3">
    <source>
        <dbReference type="RuleBase" id="RU003633"/>
    </source>
</evidence>
<feature type="compositionally biased region" description="Polar residues" evidence="4">
    <location>
        <begin position="452"/>
        <end position="462"/>
    </location>
</feature>
<dbReference type="Pfam" id="PF02797">
    <property type="entry name" value="Chal_sti_synt_C"/>
    <property type="match status" value="1"/>
</dbReference>
<dbReference type="GO" id="GO:0006285">
    <property type="term" value="P:base-excision repair, AP site formation"/>
    <property type="evidence" value="ECO:0007669"/>
    <property type="project" value="InterPro"/>
</dbReference>
<keyword evidence="9" id="KW-1185">Reference proteome</keyword>
<evidence type="ECO:0000256" key="1">
    <source>
        <dbReference type="ARBA" id="ARBA00005531"/>
    </source>
</evidence>